<dbReference type="InterPro" id="IPR011042">
    <property type="entry name" value="6-blade_b-propeller_TolB-like"/>
</dbReference>
<comment type="caution">
    <text evidence="2">The sequence shown here is derived from an EMBL/GenBank/DDBJ whole genome shotgun (WGS) entry which is preliminary data.</text>
</comment>
<dbReference type="Gene3D" id="2.120.10.30">
    <property type="entry name" value="TolB, C-terminal domain"/>
    <property type="match status" value="1"/>
</dbReference>
<feature type="non-terminal residue" evidence="2">
    <location>
        <position position="1"/>
    </location>
</feature>
<keyword evidence="3" id="KW-1185">Reference proteome</keyword>
<sequence>MAVSAAALVLCLSVSIAYSKSIQGSEKNLIEFLDEKQENGPRVQEDSSWPGFPHLKQVSAVSVDGNGNLHIFHRGDRVWDA</sequence>
<evidence type="ECO:0000313" key="3">
    <source>
        <dbReference type="Proteomes" id="UP000887013"/>
    </source>
</evidence>
<dbReference type="AlphaFoldDB" id="A0A8X6NM18"/>
<proteinExistence type="predicted"/>
<dbReference type="OrthoDB" id="10018185at2759"/>
<name>A0A8X6NM18_NEPPI</name>
<organism evidence="2 3">
    <name type="scientific">Nephila pilipes</name>
    <name type="common">Giant wood spider</name>
    <name type="synonym">Nephila maculata</name>
    <dbReference type="NCBI Taxonomy" id="299642"/>
    <lineage>
        <taxon>Eukaryota</taxon>
        <taxon>Metazoa</taxon>
        <taxon>Ecdysozoa</taxon>
        <taxon>Arthropoda</taxon>
        <taxon>Chelicerata</taxon>
        <taxon>Arachnida</taxon>
        <taxon>Araneae</taxon>
        <taxon>Araneomorphae</taxon>
        <taxon>Entelegynae</taxon>
        <taxon>Araneoidea</taxon>
        <taxon>Nephilidae</taxon>
        <taxon>Nephila</taxon>
    </lineage>
</organism>
<reference evidence="2" key="1">
    <citation type="submission" date="2020-08" db="EMBL/GenBank/DDBJ databases">
        <title>Multicomponent nature underlies the extraordinary mechanical properties of spider dragline silk.</title>
        <authorList>
            <person name="Kono N."/>
            <person name="Nakamura H."/>
            <person name="Mori M."/>
            <person name="Yoshida Y."/>
            <person name="Ohtoshi R."/>
            <person name="Malay A.D."/>
            <person name="Moran D.A.P."/>
            <person name="Tomita M."/>
            <person name="Numata K."/>
            <person name="Arakawa K."/>
        </authorList>
    </citation>
    <scope>NUCLEOTIDE SEQUENCE</scope>
</reference>
<dbReference type="EMBL" id="BMAW01011294">
    <property type="protein sequence ID" value="GFT22963.1"/>
    <property type="molecule type" value="Genomic_DNA"/>
</dbReference>
<evidence type="ECO:0000256" key="1">
    <source>
        <dbReference type="SAM" id="SignalP"/>
    </source>
</evidence>
<gene>
    <name evidence="2" type="ORF">NPIL_674081</name>
</gene>
<accession>A0A8X6NM18</accession>
<keyword evidence="1" id="KW-0732">Signal</keyword>
<dbReference type="Proteomes" id="UP000887013">
    <property type="component" value="Unassembled WGS sequence"/>
</dbReference>
<feature type="signal peptide" evidence="1">
    <location>
        <begin position="1"/>
        <end position="19"/>
    </location>
</feature>
<evidence type="ECO:0000313" key="2">
    <source>
        <dbReference type="EMBL" id="GFT22963.1"/>
    </source>
</evidence>
<protein>
    <submittedName>
        <fullName evidence="2">Uncharacterized protein</fullName>
    </submittedName>
</protein>
<feature type="chain" id="PRO_5036468659" evidence="1">
    <location>
        <begin position="20"/>
        <end position="81"/>
    </location>
</feature>